<sequence length="198" mass="21796">MNKKIIMGIVAILITGFLVLPAMSKGLKWENGPSKQAGKSNIGHLYLYEKAPDPDLTREDPWLIVEGGMWGKMKYNLSGSTFDFVFNGHGLPIGQEYTLIYYPDPWPGTGLICLGSGIVTECEEDCIEYDSSGNIHIKGSVETGTLPIEADENFENGAKIFLVPSSDVSCEENKMIGWTEDANLYEGALITFDDTDEQ</sequence>
<reference evidence="2" key="1">
    <citation type="submission" date="2016-10" db="EMBL/GenBank/DDBJ databases">
        <authorList>
            <person name="Varghese N."/>
            <person name="Submissions S."/>
        </authorList>
    </citation>
    <scope>NUCLEOTIDE SEQUENCE [LARGE SCALE GENOMIC DNA]</scope>
    <source>
        <strain evidence="2">DSM 3384</strain>
    </source>
</reference>
<accession>A0A1H2IDM3</accession>
<dbReference type="AlphaFoldDB" id="A0A1H2IDM3"/>
<evidence type="ECO:0000313" key="1">
    <source>
        <dbReference type="EMBL" id="SDU42164.1"/>
    </source>
</evidence>
<gene>
    <name evidence="1" type="ORF">SAMN04487931_108103</name>
</gene>
<protein>
    <submittedName>
        <fullName evidence="1">Uncharacterized protein</fullName>
    </submittedName>
</protein>
<dbReference type="Proteomes" id="UP000199608">
    <property type="component" value="Unassembled WGS sequence"/>
</dbReference>
<dbReference type="EMBL" id="FNLL01000008">
    <property type="protein sequence ID" value="SDU42164.1"/>
    <property type="molecule type" value="Genomic_DNA"/>
</dbReference>
<dbReference type="RefSeq" id="WP_092235385.1">
    <property type="nucleotide sequence ID" value="NZ_FNLL01000008.1"/>
</dbReference>
<keyword evidence="2" id="KW-1185">Reference proteome</keyword>
<name>A0A1H2IDM3_9BACT</name>
<proteinExistence type="predicted"/>
<evidence type="ECO:0000313" key="2">
    <source>
        <dbReference type="Proteomes" id="UP000199608"/>
    </source>
</evidence>
<organism evidence="1 2">
    <name type="scientific">Desulfobacula phenolica</name>
    <dbReference type="NCBI Taxonomy" id="90732"/>
    <lineage>
        <taxon>Bacteria</taxon>
        <taxon>Pseudomonadati</taxon>
        <taxon>Thermodesulfobacteriota</taxon>
        <taxon>Desulfobacteria</taxon>
        <taxon>Desulfobacterales</taxon>
        <taxon>Desulfobacteraceae</taxon>
        <taxon>Desulfobacula</taxon>
    </lineage>
</organism>